<dbReference type="GO" id="GO:0005886">
    <property type="term" value="C:plasma membrane"/>
    <property type="evidence" value="ECO:0007669"/>
    <property type="project" value="UniProtKB-SubCell"/>
</dbReference>
<name>A0A1H3DYF4_9PSEU</name>
<feature type="transmembrane region" description="Helical" evidence="7">
    <location>
        <begin position="309"/>
        <end position="333"/>
    </location>
</feature>
<feature type="transmembrane region" description="Helical" evidence="7">
    <location>
        <begin position="48"/>
        <end position="73"/>
    </location>
</feature>
<dbReference type="CDD" id="cd06173">
    <property type="entry name" value="MFS_MefA_like"/>
    <property type="match status" value="1"/>
</dbReference>
<keyword evidence="10" id="KW-1185">Reference proteome</keyword>
<keyword evidence="2" id="KW-0813">Transport</keyword>
<dbReference type="RefSeq" id="WP_091289634.1">
    <property type="nucleotide sequence ID" value="NZ_FNON01000003.1"/>
</dbReference>
<dbReference type="PROSITE" id="PS50850">
    <property type="entry name" value="MFS"/>
    <property type="match status" value="1"/>
</dbReference>
<reference evidence="9 10" key="1">
    <citation type="submission" date="2016-10" db="EMBL/GenBank/DDBJ databases">
        <authorList>
            <person name="de Groot N.N."/>
        </authorList>
    </citation>
    <scope>NUCLEOTIDE SEQUENCE [LARGE SCALE GENOMIC DNA]</scope>
    <source>
        <strain evidence="9 10">CPCC 202699</strain>
    </source>
</reference>
<dbReference type="GO" id="GO:0022857">
    <property type="term" value="F:transmembrane transporter activity"/>
    <property type="evidence" value="ECO:0007669"/>
    <property type="project" value="InterPro"/>
</dbReference>
<dbReference type="PANTHER" id="PTHR23513:SF11">
    <property type="entry name" value="STAPHYLOFERRIN A TRANSPORTER"/>
    <property type="match status" value="1"/>
</dbReference>
<dbReference type="PANTHER" id="PTHR23513">
    <property type="entry name" value="INTEGRAL MEMBRANE EFFLUX PROTEIN-RELATED"/>
    <property type="match status" value="1"/>
</dbReference>
<evidence type="ECO:0000256" key="1">
    <source>
        <dbReference type="ARBA" id="ARBA00004651"/>
    </source>
</evidence>
<feature type="transmembrane region" description="Helical" evidence="7">
    <location>
        <begin position="256"/>
        <end position="277"/>
    </location>
</feature>
<dbReference type="Pfam" id="PF05977">
    <property type="entry name" value="MFS_3"/>
    <property type="match status" value="1"/>
</dbReference>
<evidence type="ECO:0000313" key="9">
    <source>
        <dbReference type="EMBL" id="SDX71475.1"/>
    </source>
</evidence>
<comment type="subcellular location">
    <subcellularLocation>
        <location evidence="1">Cell membrane</location>
        <topology evidence="1">Multi-pass membrane protein</topology>
    </subcellularLocation>
</comment>
<feature type="transmembrane region" description="Helical" evidence="7">
    <location>
        <begin position="94"/>
        <end position="116"/>
    </location>
</feature>
<dbReference type="InterPro" id="IPR020846">
    <property type="entry name" value="MFS_dom"/>
</dbReference>
<feature type="transmembrane region" description="Helical" evidence="7">
    <location>
        <begin position="284"/>
        <end position="303"/>
    </location>
</feature>
<dbReference type="Proteomes" id="UP000199515">
    <property type="component" value="Unassembled WGS sequence"/>
</dbReference>
<feature type="transmembrane region" description="Helical" evidence="7">
    <location>
        <begin position="376"/>
        <end position="393"/>
    </location>
</feature>
<evidence type="ECO:0000256" key="5">
    <source>
        <dbReference type="ARBA" id="ARBA00022989"/>
    </source>
</evidence>
<feature type="domain" description="Major facilitator superfamily (MFS) profile" evidence="8">
    <location>
        <begin position="284"/>
        <end position="411"/>
    </location>
</feature>
<keyword evidence="4 7" id="KW-0812">Transmembrane</keyword>
<feature type="transmembrane region" description="Helical" evidence="7">
    <location>
        <begin position="345"/>
        <end position="364"/>
    </location>
</feature>
<evidence type="ECO:0000256" key="2">
    <source>
        <dbReference type="ARBA" id="ARBA00022448"/>
    </source>
</evidence>
<organism evidence="9 10">
    <name type="scientific">Amycolatopsis xylanica</name>
    <dbReference type="NCBI Taxonomy" id="589385"/>
    <lineage>
        <taxon>Bacteria</taxon>
        <taxon>Bacillati</taxon>
        <taxon>Actinomycetota</taxon>
        <taxon>Actinomycetes</taxon>
        <taxon>Pseudonocardiales</taxon>
        <taxon>Pseudonocardiaceae</taxon>
        <taxon>Amycolatopsis</taxon>
    </lineage>
</organism>
<evidence type="ECO:0000313" key="10">
    <source>
        <dbReference type="Proteomes" id="UP000199515"/>
    </source>
</evidence>
<dbReference type="OrthoDB" id="4528313at2"/>
<feature type="transmembrane region" description="Helical" evidence="7">
    <location>
        <begin position="221"/>
        <end position="244"/>
    </location>
</feature>
<dbReference type="Gene3D" id="1.20.1250.20">
    <property type="entry name" value="MFS general substrate transporter like domains"/>
    <property type="match status" value="1"/>
</dbReference>
<dbReference type="InterPro" id="IPR010290">
    <property type="entry name" value="TM_effector"/>
</dbReference>
<keyword evidence="5 7" id="KW-1133">Transmembrane helix</keyword>
<dbReference type="STRING" id="589385.SAMN05421504_103582"/>
<feature type="transmembrane region" description="Helical" evidence="7">
    <location>
        <begin position="24"/>
        <end position="42"/>
    </location>
</feature>
<feature type="transmembrane region" description="Helical" evidence="7">
    <location>
        <begin position="157"/>
        <end position="190"/>
    </location>
</feature>
<keyword evidence="3" id="KW-1003">Cell membrane</keyword>
<keyword evidence="6 7" id="KW-0472">Membrane</keyword>
<evidence type="ECO:0000256" key="3">
    <source>
        <dbReference type="ARBA" id="ARBA00022475"/>
    </source>
</evidence>
<protein>
    <submittedName>
        <fullName evidence="9">Predicted arabinose efflux permease, MFS family</fullName>
    </submittedName>
</protein>
<evidence type="ECO:0000256" key="7">
    <source>
        <dbReference type="SAM" id="Phobius"/>
    </source>
</evidence>
<evidence type="ECO:0000256" key="6">
    <source>
        <dbReference type="ARBA" id="ARBA00023136"/>
    </source>
</evidence>
<dbReference type="AlphaFoldDB" id="A0A1H3DYF4"/>
<sequence length="411" mass="42227">MPGDGALTAPLRHRDFRLLTTGRTFAEFGNAVAPVALAFAVLDLTGSAVQLGLVVGARSLANVVLVLFGGVLADRLPRSVILQGTETAAAVTQAAIAVSVLGGFASVPLLIGLSVANGAVSAVALPASSSILPQTVPSALLTQANALGRMLANMGRFGGAAAGGVLAAALGSGWAIAANAVLFLVAAVAYRGLRLARFERTGPARPLADLAEGWREFRSRAWVWIVVLQFMIVNAVAAGGLLVLGPAIADDTFGRAGWGFVLAAQTAGFVLGGLVVAHWRPRRLLAIGVAAVLVDALPLTMLARAPGLMTMIAAMVVAGAAIELFAVAWDVSLQENVPQDRLARVYAYDVLGSIIAMPVGEVIAGPLAEHFGRERTLLWGAVLVVVATLLALCSKQVRGLRRLTPAPTPVS</sequence>
<evidence type="ECO:0000259" key="8">
    <source>
        <dbReference type="PROSITE" id="PS50850"/>
    </source>
</evidence>
<proteinExistence type="predicted"/>
<dbReference type="EMBL" id="FNON01000003">
    <property type="protein sequence ID" value="SDX71475.1"/>
    <property type="molecule type" value="Genomic_DNA"/>
</dbReference>
<evidence type="ECO:0000256" key="4">
    <source>
        <dbReference type="ARBA" id="ARBA00022692"/>
    </source>
</evidence>
<accession>A0A1H3DYF4</accession>
<dbReference type="SUPFAM" id="SSF103473">
    <property type="entry name" value="MFS general substrate transporter"/>
    <property type="match status" value="1"/>
</dbReference>
<dbReference type="InterPro" id="IPR036259">
    <property type="entry name" value="MFS_trans_sf"/>
</dbReference>
<gene>
    <name evidence="9" type="ORF">SAMN05421504_103582</name>
</gene>